<dbReference type="PRINTS" id="PR01490">
    <property type="entry name" value="RTXTOXIND"/>
</dbReference>
<feature type="domain" description="AprE-like beta-barrel" evidence="11">
    <location>
        <begin position="321"/>
        <end position="410"/>
    </location>
</feature>
<keyword evidence="5 9" id="KW-0997">Cell inner membrane</keyword>
<keyword evidence="13" id="KW-1185">Reference proteome</keyword>
<comment type="subcellular location">
    <subcellularLocation>
        <location evidence="1 9">Cell inner membrane</location>
        <topology evidence="1 9">Single-pass membrane protein</topology>
    </subcellularLocation>
</comment>
<evidence type="ECO:0000256" key="9">
    <source>
        <dbReference type="RuleBase" id="RU365093"/>
    </source>
</evidence>
<dbReference type="Pfam" id="PF25994">
    <property type="entry name" value="HH_AprE"/>
    <property type="match status" value="1"/>
</dbReference>
<dbReference type="Proteomes" id="UP000516370">
    <property type="component" value="Chromosome"/>
</dbReference>
<dbReference type="PANTHER" id="PTHR30386">
    <property type="entry name" value="MEMBRANE FUSION SUBUNIT OF EMRAB-TOLC MULTIDRUG EFFLUX PUMP"/>
    <property type="match status" value="1"/>
</dbReference>
<evidence type="ECO:0000256" key="3">
    <source>
        <dbReference type="ARBA" id="ARBA00022448"/>
    </source>
</evidence>
<keyword evidence="4 9" id="KW-1003">Cell membrane</keyword>
<dbReference type="InterPro" id="IPR010129">
    <property type="entry name" value="T1SS_HlyD"/>
</dbReference>
<keyword evidence="8 9" id="KW-0472">Membrane</keyword>
<feature type="transmembrane region" description="Helical" evidence="9">
    <location>
        <begin position="21"/>
        <end position="39"/>
    </location>
</feature>
<dbReference type="KEGG" id="mard:IBG28_13340"/>
<dbReference type="NCBIfam" id="TIGR01843">
    <property type="entry name" value="type_I_hlyD"/>
    <property type="match status" value="1"/>
</dbReference>
<dbReference type="PANTHER" id="PTHR30386:SF26">
    <property type="entry name" value="TRANSPORT PROTEIN COMB"/>
    <property type="match status" value="1"/>
</dbReference>
<evidence type="ECO:0000313" key="12">
    <source>
        <dbReference type="EMBL" id="QNT04692.1"/>
    </source>
</evidence>
<dbReference type="SUPFAM" id="SSF111369">
    <property type="entry name" value="HlyD-like secretion proteins"/>
    <property type="match status" value="1"/>
</dbReference>
<dbReference type="EMBL" id="CP061081">
    <property type="protein sequence ID" value="QNT04692.1"/>
    <property type="molecule type" value="Genomic_DNA"/>
</dbReference>
<gene>
    <name evidence="12" type="ORF">IBG28_13340</name>
</gene>
<protein>
    <recommendedName>
        <fullName evidence="9">Membrane fusion protein (MFP) family protein</fullName>
    </recommendedName>
</protein>
<evidence type="ECO:0000256" key="7">
    <source>
        <dbReference type="ARBA" id="ARBA00022989"/>
    </source>
</evidence>
<evidence type="ECO:0000256" key="4">
    <source>
        <dbReference type="ARBA" id="ARBA00022475"/>
    </source>
</evidence>
<dbReference type="InterPro" id="IPR058982">
    <property type="entry name" value="Beta-barrel_AprE"/>
</dbReference>
<keyword evidence="3 9" id="KW-0813">Transport</keyword>
<keyword evidence="6 9" id="KW-0812">Transmembrane</keyword>
<dbReference type="GO" id="GO:0005886">
    <property type="term" value="C:plasma membrane"/>
    <property type="evidence" value="ECO:0007669"/>
    <property type="project" value="UniProtKB-SubCell"/>
</dbReference>
<proteinExistence type="inferred from homology"/>
<dbReference type="Pfam" id="PF26002">
    <property type="entry name" value="Beta-barrel_AprE"/>
    <property type="match status" value="1"/>
</dbReference>
<sequence length="433" mass="47603">MSQDSKQAYESIEQVSKSQRGLLIILIAGFIAFLVWSAVSPLDVVSMANGSVEPVNKVQTIQHLEGGIVRKILVQEGQHVVKGEALVELETTSSGSSYGEMLSRVNSLTADKVRLQAEVQGADKLVFDEAFAQANPQLVTRSEALFYARRDQLLSALQAQQEEMNVRQQTIKEIATRIQFSEERLKLVKEQNAIEKELLSNALSNRYDHLNSLKELNQLESDIAEGKASLAKSKASFAQAQSNLKSIQDKYNEEVNASLSDTRSQLDEGMQRLKKFKDSLERTVLRAPMDGIIKNRYVVTEGGVVAPGGTVIDMVPGKDGLVVEAKLPPQDVGHIQQGQEAFIQLASGEASHYGRLTGTVASISPDTITTEEGEVYYTVRLILDQDFFLKGSNRYKLSPGVLVTAGIVTGQRSVLEYILSPFVQSLPFALSER</sequence>
<dbReference type="InterPro" id="IPR050739">
    <property type="entry name" value="MFP"/>
</dbReference>
<dbReference type="Gene3D" id="2.40.30.170">
    <property type="match status" value="1"/>
</dbReference>
<feature type="domain" description="AprE-like long alpha-helical hairpin" evidence="10">
    <location>
        <begin position="96"/>
        <end position="278"/>
    </location>
</feature>
<dbReference type="AlphaFoldDB" id="A0A7H1J2H6"/>
<evidence type="ECO:0000256" key="1">
    <source>
        <dbReference type="ARBA" id="ARBA00004377"/>
    </source>
</evidence>
<evidence type="ECO:0000259" key="11">
    <source>
        <dbReference type="Pfam" id="PF26002"/>
    </source>
</evidence>
<evidence type="ECO:0000256" key="8">
    <source>
        <dbReference type="ARBA" id="ARBA00023136"/>
    </source>
</evidence>
<accession>A0A7H1J2H6</accession>
<comment type="similarity">
    <text evidence="2 9">Belongs to the membrane fusion protein (MFP) (TC 8.A.1) family.</text>
</comment>
<dbReference type="InterPro" id="IPR058781">
    <property type="entry name" value="HH_AprE-like"/>
</dbReference>
<evidence type="ECO:0000256" key="6">
    <source>
        <dbReference type="ARBA" id="ARBA00022692"/>
    </source>
</evidence>
<reference evidence="12 13" key="1">
    <citation type="submission" date="2020-09" db="EMBL/GenBank/DDBJ databases">
        <title>Complete genome sequence of an Arctic sea ice bacterium Marinomonas arctica BSI20414.</title>
        <authorList>
            <person name="Liao L."/>
            <person name="Chen B."/>
        </authorList>
    </citation>
    <scope>NUCLEOTIDE SEQUENCE [LARGE SCALE GENOMIC DNA]</scope>
    <source>
        <strain evidence="12 13">BSI20414</strain>
    </source>
</reference>
<dbReference type="RefSeq" id="WP_111609015.1">
    <property type="nucleotide sequence ID" value="NZ_BMLJ01000012.1"/>
</dbReference>
<dbReference type="GO" id="GO:0015031">
    <property type="term" value="P:protein transport"/>
    <property type="evidence" value="ECO:0007669"/>
    <property type="project" value="InterPro"/>
</dbReference>
<organism evidence="12 13">
    <name type="scientific">Marinomonas arctica</name>
    <dbReference type="NCBI Taxonomy" id="383750"/>
    <lineage>
        <taxon>Bacteria</taxon>
        <taxon>Pseudomonadati</taxon>
        <taxon>Pseudomonadota</taxon>
        <taxon>Gammaproteobacteria</taxon>
        <taxon>Oceanospirillales</taxon>
        <taxon>Oceanospirillaceae</taxon>
        <taxon>Marinomonas</taxon>
    </lineage>
</organism>
<dbReference type="Gene3D" id="2.40.50.100">
    <property type="match status" value="1"/>
</dbReference>
<evidence type="ECO:0000256" key="2">
    <source>
        <dbReference type="ARBA" id="ARBA00009477"/>
    </source>
</evidence>
<dbReference type="OrthoDB" id="9775513at2"/>
<evidence type="ECO:0000256" key="5">
    <source>
        <dbReference type="ARBA" id="ARBA00022519"/>
    </source>
</evidence>
<evidence type="ECO:0000313" key="13">
    <source>
        <dbReference type="Proteomes" id="UP000516370"/>
    </source>
</evidence>
<evidence type="ECO:0000259" key="10">
    <source>
        <dbReference type="Pfam" id="PF25994"/>
    </source>
</evidence>
<name>A0A7H1J2H6_9GAMM</name>
<keyword evidence="7 9" id="KW-1133">Transmembrane helix</keyword>